<evidence type="ECO:0000313" key="8">
    <source>
        <dbReference type="EMBL" id="MEN3931550.1"/>
    </source>
</evidence>
<feature type="chain" id="PRO_5046710179" evidence="5">
    <location>
        <begin position="26"/>
        <end position="241"/>
    </location>
</feature>
<dbReference type="SUPFAM" id="SSF141488">
    <property type="entry name" value="YdhA-like"/>
    <property type="match status" value="1"/>
</dbReference>
<dbReference type="InterPro" id="IPR053147">
    <property type="entry name" value="Hsp_HslJ-like"/>
</dbReference>
<dbReference type="RefSeq" id="WP_346337593.1">
    <property type="nucleotide sequence ID" value="NZ_JBBYXI010000004.1"/>
</dbReference>
<proteinExistence type="predicted"/>
<dbReference type="InterPro" id="IPR005184">
    <property type="entry name" value="DUF306_Meta_HslJ"/>
</dbReference>
<dbReference type="Gene3D" id="2.40.128.200">
    <property type="match status" value="1"/>
</dbReference>
<feature type="domain" description="DUF306" evidence="6">
    <location>
        <begin position="31"/>
        <end position="132"/>
    </location>
</feature>
<evidence type="ECO:0000256" key="5">
    <source>
        <dbReference type="SAM" id="SignalP"/>
    </source>
</evidence>
<evidence type="ECO:0000313" key="9">
    <source>
        <dbReference type="Proteomes" id="UP001418637"/>
    </source>
</evidence>
<dbReference type="InterPro" id="IPR036328">
    <property type="entry name" value="MliC_sf"/>
</dbReference>
<dbReference type="Pfam" id="PF03724">
    <property type="entry name" value="META"/>
    <property type="match status" value="1"/>
</dbReference>
<sequence>MFQSIAQKFILAASCLFLPLTASYASPSAISGEWQVEKISTENVTADIETTLNITEDGKVNGSGGCNRYVGSADIQDDTISFSQMASTRMACMEPAMAREQTYLKALETVKGWKIEDGKLVLIDSEKKPVIVLHKLEKQTSITIEVPGNIEVNRTTATYTCGDVPVDVTYINADPHALAVLSVKNKTVIMSNVIAASGAKYAGGQYTWWTQKEGAEFYDLTSGDKAKPVNCIETGTTSSLD</sequence>
<dbReference type="InterPro" id="IPR038670">
    <property type="entry name" value="HslJ-like_sf"/>
</dbReference>
<gene>
    <name evidence="8" type="ORF">WJT86_10850</name>
</gene>
<dbReference type="Pfam" id="PF09864">
    <property type="entry name" value="MliC"/>
    <property type="match status" value="1"/>
</dbReference>
<accession>A0ABV0BPT2</accession>
<keyword evidence="9" id="KW-1185">Reference proteome</keyword>
<comment type="caution">
    <text evidence="8">The sequence shown here is derived from an EMBL/GenBank/DDBJ whole genome shotgun (WGS) entry which is preliminary data.</text>
</comment>
<evidence type="ECO:0000256" key="1">
    <source>
        <dbReference type="ARBA" id="ARBA00022729"/>
    </source>
</evidence>
<evidence type="ECO:0000259" key="6">
    <source>
        <dbReference type="Pfam" id="PF03724"/>
    </source>
</evidence>
<name>A0ABV0BPT2_9HYPH</name>
<evidence type="ECO:0000256" key="2">
    <source>
        <dbReference type="ARBA" id="ARBA00023136"/>
    </source>
</evidence>
<keyword evidence="2" id="KW-0472">Membrane</keyword>
<evidence type="ECO:0000256" key="3">
    <source>
        <dbReference type="ARBA" id="ARBA00023139"/>
    </source>
</evidence>
<dbReference type="Gene3D" id="2.40.128.270">
    <property type="match status" value="1"/>
</dbReference>
<dbReference type="PANTHER" id="PTHR35535:SF1">
    <property type="entry name" value="HEAT SHOCK PROTEIN HSLJ"/>
    <property type="match status" value="1"/>
</dbReference>
<dbReference type="PANTHER" id="PTHR35535">
    <property type="entry name" value="HEAT SHOCK PROTEIN HSLJ"/>
    <property type="match status" value="1"/>
</dbReference>
<dbReference type="InterPro" id="IPR018660">
    <property type="entry name" value="MliC"/>
</dbReference>
<keyword evidence="3" id="KW-0564">Palmitate</keyword>
<evidence type="ECO:0000256" key="4">
    <source>
        <dbReference type="ARBA" id="ARBA00023288"/>
    </source>
</evidence>
<dbReference type="Proteomes" id="UP001418637">
    <property type="component" value="Unassembled WGS sequence"/>
</dbReference>
<dbReference type="EMBL" id="JBBYXI010000004">
    <property type="protein sequence ID" value="MEN3931550.1"/>
    <property type="molecule type" value="Genomic_DNA"/>
</dbReference>
<feature type="signal peptide" evidence="5">
    <location>
        <begin position="1"/>
        <end position="25"/>
    </location>
</feature>
<evidence type="ECO:0000259" key="7">
    <source>
        <dbReference type="Pfam" id="PF09864"/>
    </source>
</evidence>
<keyword evidence="1 5" id="KW-0732">Signal</keyword>
<protein>
    <submittedName>
        <fullName evidence="8">META domain-containing protein</fullName>
    </submittedName>
</protein>
<feature type="domain" description="C-type lysozyme inhibitor" evidence="7">
    <location>
        <begin position="159"/>
        <end position="222"/>
    </location>
</feature>
<reference evidence="8 9" key="1">
    <citation type="submission" date="2024-04" db="EMBL/GenBank/DDBJ databases">
        <title>A novel species isolated from cricket.</title>
        <authorList>
            <person name="Wang H.-C."/>
        </authorList>
    </citation>
    <scope>NUCLEOTIDE SEQUENCE [LARGE SCALE GENOMIC DNA]</scope>
    <source>
        <strain evidence="8 9">WL0021</strain>
    </source>
</reference>
<organism evidence="8 9">
    <name type="scientific">Hohaiivirga grylli</name>
    <dbReference type="NCBI Taxonomy" id="3133970"/>
    <lineage>
        <taxon>Bacteria</taxon>
        <taxon>Pseudomonadati</taxon>
        <taxon>Pseudomonadota</taxon>
        <taxon>Alphaproteobacteria</taxon>
        <taxon>Hyphomicrobiales</taxon>
        <taxon>Methylobacteriaceae</taxon>
        <taxon>Hohaiivirga</taxon>
    </lineage>
</organism>
<keyword evidence="4" id="KW-0449">Lipoprotein</keyword>